<comment type="caution">
    <text evidence="8">The sequence shown here is derived from an EMBL/GenBank/DDBJ whole genome shotgun (WGS) entry which is preliminary data.</text>
</comment>
<evidence type="ECO:0000256" key="6">
    <source>
        <dbReference type="SAM" id="Coils"/>
    </source>
</evidence>
<feature type="compositionally biased region" description="Basic and acidic residues" evidence="7">
    <location>
        <begin position="603"/>
        <end position="624"/>
    </location>
</feature>
<reference evidence="8 9" key="1">
    <citation type="submission" date="2023-08" db="EMBL/GenBank/DDBJ databases">
        <title>A Necator americanus chromosomal reference genome.</title>
        <authorList>
            <person name="Ilik V."/>
            <person name="Petrzelkova K.J."/>
            <person name="Pardy F."/>
            <person name="Fuh T."/>
            <person name="Niatou-Singa F.S."/>
            <person name="Gouil Q."/>
            <person name="Baker L."/>
            <person name="Ritchie M.E."/>
            <person name="Jex A.R."/>
            <person name="Gazzola D."/>
            <person name="Li H."/>
            <person name="Toshio Fujiwara R."/>
            <person name="Zhan B."/>
            <person name="Aroian R.V."/>
            <person name="Pafco B."/>
            <person name="Schwarz E.M."/>
        </authorList>
    </citation>
    <scope>NUCLEOTIDE SEQUENCE [LARGE SCALE GENOMIC DNA]</scope>
    <source>
        <strain evidence="8 9">Aroian</strain>
        <tissue evidence="8">Whole animal</tissue>
    </source>
</reference>
<feature type="compositionally biased region" description="Polar residues" evidence="7">
    <location>
        <begin position="803"/>
        <end position="812"/>
    </location>
</feature>
<sequence length="845" mass="96546">MRTSSRTTKKRRGNDNDSDDGRRHKERKRSSSRSKSRSPSPKVKRSRRREKERESTPQGKEDYAESLSIEETNKLRAKLGLAPLDVDDTPKTRETEDGLTVHVEDGLEFRHKKPENWSEKKKDAELKEKLEVAKKKRIIYEKLLSEKGLAESDSDDDTSEWVTKMRKIEEEKKRAEERAKMLDAMDEEFGVNSLIADEKAKQAKRKMRNEAQRNKSSGTGGLIVGHSKEAFSGVSDRILVLEDKGVLDEGDEVLVDPNLIDNEKYARNVELKKRKELQRGFDDVDEFGKQKSYGVLTKYDEELDGVQREKFRLDERGGYDIEKDEREARMMKELEMVGKVLVNMDTPSYRVGTEFYTQEEMTAFRKVKKGNKKSTRKRKILKAEDLVPEEPASGRDLGSRNHSKRREMKEEDDEEMEGKSVEPETVVNGKNGDDDGPSLAPPARMKRATKNPVDINMLRDLANEEESSEGESTDEELDAVADLAGVVINDDAEDELSSVLDKARRLKQIVVKKEDADVAQSVRTMISSHDIKEEMDDEGGMEGSDAVKDGVVTLDATMEYCRNIGEIPTYGLAGNRTDAIDVSEMKKEEDDVDTVEKWKLMQAEKEQRRRERLRNKETARHWSDKPGSSGVIDSDDEKELQEAKETVYNSDDDSEDDSSKKEYENVLGKEADVSKGVGAMLKLAAQKGYLNDNEVKKKTTQNLDHLRNQSKTQVEQSKYDIEDKYAKKLDRLGTTSRGPILPFAEKKDYHPEVNIHYVDDKGRVMDQKDAYRELSYKFHGRNPGKKQTEKRISRRDKKEMLKQMNSSDTPLGTLSKQLKKQEQLQTPYLVLSGSGRSDHTSLKKE</sequence>
<evidence type="ECO:0000256" key="1">
    <source>
        <dbReference type="ARBA" id="ARBA00004123"/>
    </source>
</evidence>
<dbReference type="InterPro" id="IPR045347">
    <property type="entry name" value="HIND"/>
</dbReference>
<feature type="region of interest" description="Disordered" evidence="7">
    <location>
        <begin position="779"/>
        <end position="845"/>
    </location>
</feature>
<feature type="compositionally biased region" description="Basic and acidic residues" evidence="7">
    <location>
        <begin position="836"/>
        <end position="845"/>
    </location>
</feature>
<proteinExistence type="inferred from homology"/>
<dbReference type="InterPro" id="IPR005011">
    <property type="entry name" value="SNU66/SART1"/>
</dbReference>
<feature type="coiled-coil region" evidence="6">
    <location>
        <begin position="158"/>
        <end position="188"/>
    </location>
</feature>
<feature type="region of interest" description="Disordered" evidence="7">
    <location>
        <begin position="200"/>
        <end position="222"/>
    </location>
</feature>
<keyword evidence="5" id="KW-0539">Nucleus</keyword>
<evidence type="ECO:0008006" key="10">
    <source>
        <dbReference type="Google" id="ProtNLM"/>
    </source>
</evidence>
<accession>A0ABR1DTP2</accession>
<comment type="similarity">
    <text evidence="2">Belongs to the SNU66/SART1 family.</text>
</comment>
<feature type="region of interest" description="Disordered" evidence="7">
    <location>
        <begin position="603"/>
        <end position="664"/>
    </location>
</feature>
<dbReference type="Pfam" id="PF03343">
    <property type="entry name" value="SART-1"/>
    <property type="match status" value="1"/>
</dbReference>
<feature type="compositionally biased region" description="Basic and acidic residues" evidence="7">
    <location>
        <begin position="786"/>
        <end position="801"/>
    </location>
</feature>
<keyword evidence="4" id="KW-0508">mRNA splicing</keyword>
<dbReference type="Pfam" id="PF19252">
    <property type="entry name" value="HIND"/>
    <property type="match status" value="1"/>
</dbReference>
<comment type="subcellular location">
    <subcellularLocation>
        <location evidence="1">Nucleus</location>
    </subcellularLocation>
</comment>
<evidence type="ECO:0000313" key="9">
    <source>
        <dbReference type="Proteomes" id="UP001303046"/>
    </source>
</evidence>
<feature type="region of interest" description="Disordered" evidence="7">
    <location>
        <begin position="525"/>
        <end position="544"/>
    </location>
</feature>
<feature type="region of interest" description="Disordered" evidence="7">
    <location>
        <begin position="1"/>
        <end position="71"/>
    </location>
</feature>
<feature type="region of interest" description="Disordered" evidence="7">
    <location>
        <begin position="365"/>
        <end position="476"/>
    </location>
</feature>
<feature type="compositionally biased region" description="Basic and acidic residues" evidence="7">
    <location>
        <begin position="49"/>
        <end position="63"/>
    </location>
</feature>
<dbReference type="Proteomes" id="UP001303046">
    <property type="component" value="Unassembled WGS sequence"/>
</dbReference>
<organism evidence="8 9">
    <name type="scientific">Necator americanus</name>
    <name type="common">Human hookworm</name>
    <dbReference type="NCBI Taxonomy" id="51031"/>
    <lineage>
        <taxon>Eukaryota</taxon>
        <taxon>Metazoa</taxon>
        <taxon>Ecdysozoa</taxon>
        <taxon>Nematoda</taxon>
        <taxon>Chromadorea</taxon>
        <taxon>Rhabditida</taxon>
        <taxon>Rhabditina</taxon>
        <taxon>Rhabditomorpha</taxon>
        <taxon>Strongyloidea</taxon>
        <taxon>Ancylostomatidae</taxon>
        <taxon>Bunostominae</taxon>
        <taxon>Necator</taxon>
    </lineage>
</organism>
<evidence type="ECO:0000256" key="3">
    <source>
        <dbReference type="ARBA" id="ARBA00022664"/>
    </source>
</evidence>
<feature type="compositionally biased region" description="Basic residues" evidence="7">
    <location>
        <begin position="24"/>
        <end position="48"/>
    </location>
</feature>
<evidence type="ECO:0000256" key="5">
    <source>
        <dbReference type="ARBA" id="ARBA00023242"/>
    </source>
</evidence>
<evidence type="ECO:0000256" key="2">
    <source>
        <dbReference type="ARBA" id="ARBA00006076"/>
    </source>
</evidence>
<evidence type="ECO:0000256" key="4">
    <source>
        <dbReference type="ARBA" id="ARBA00023187"/>
    </source>
</evidence>
<dbReference type="EMBL" id="JAVFWL010000005">
    <property type="protein sequence ID" value="KAK6753548.1"/>
    <property type="molecule type" value="Genomic_DNA"/>
</dbReference>
<feature type="compositionally biased region" description="Acidic residues" evidence="7">
    <location>
        <begin position="463"/>
        <end position="476"/>
    </location>
</feature>
<keyword evidence="9" id="KW-1185">Reference proteome</keyword>
<evidence type="ECO:0000256" key="7">
    <source>
        <dbReference type="SAM" id="MobiDB-lite"/>
    </source>
</evidence>
<keyword evidence="3" id="KW-0507">mRNA processing</keyword>
<gene>
    <name evidence="8" type="primary">Necator_chrV.g17667</name>
    <name evidence="8" type="ORF">RB195_012877</name>
</gene>
<keyword evidence="6" id="KW-0175">Coiled coil</keyword>
<protein>
    <recommendedName>
        <fullName evidence="10">SART-1 family protein</fullName>
    </recommendedName>
</protein>
<name>A0ABR1DTP2_NECAM</name>
<dbReference type="PANTHER" id="PTHR14152:SF5">
    <property type="entry name" value="U4_U6.U5 TRI-SNRNP-ASSOCIATED PROTEIN 1"/>
    <property type="match status" value="1"/>
</dbReference>
<feature type="compositionally biased region" description="Basic residues" evidence="7">
    <location>
        <begin position="365"/>
        <end position="380"/>
    </location>
</feature>
<dbReference type="PANTHER" id="PTHR14152">
    <property type="entry name" value="SQUAMOUS CELL CARCINOMA ANTIGEN RECOGNISED BY CYTOTOXIC T LYMPHOCYTES"/>
    <property type="match status" value="1"/>
</dbReference>
<feature type="compositionally biased region" description="Basic and acidic residues" evidence="7">
    <location>
        <begin position="13"/>
        <end position="23"/>
    </location>
</feature>
<evidence type="ECO:0000313" key="8">
    <source>
        <dbReference type="EMBL" id="KAK6753548.1"/>
    </source>
</evidence>